<dbReference type="Gene3D" id="3.40.50.150">
    <property type="entry name" value="Vaccinia Virus protein VP39"/>
    <property type="match status" value="1"/>
</dbReference>
<organism evidence="1 2">
    <name type="scientific">Ideonella paludis</name>
    <dbReference type="NCBI Taxonomy" id="1233411"/>
    <lineage>
        <taxon>Bacteria</taxon>
        <taxon>Pseudomonadati</taxon>
        <taxon>Pseudomonadota</taxon>
        <taxon>Betaproteobacteria</taxon>
        <taxon>Burkholderiales</taxon>
        <taxon>Sphaerotilaceae</taxon>
        <taxon>Ideonella</taxon>
    </lineage>
</organism>
<dbReference type="RefSeq" id="WP_210809245.1">
    <property type="nucleotide sequence ID" value="NZ_JAGQDG010000004.1"/>
</dbReference>
<proteinExistence type="predicted"/>
<gene>
    <name evidence="1" type="ORF">KAK11_11370</name>
</gene>
<dbReference type="SUPFAM" id="SSF53335">
    <property type="entry name" value="S-adenosyl-L-methionine-dependent methyltransferases"/>
    <property type="match status" value="1"/>
</dbReference>
<evidence type="ECO:0000313" key="2">
    <source>
        <dbReference type="Proteomes" id="UP000672097"/>
    </source>
</evidence>
<evidence type="ECO:0000313" key="1">
    <source>
        <dbReference type="EMBL" id="MBQ0935927.1"/>
    </source>
</evidence>
<comment type="caution">
    <text evidence="1">The sequence shown here is derived from an EMBL/GenBank/DDBJ whole genome shotgun (WGS) entry which is preliminary data.</text>
</comment>
<reference evidence="1 2" key="1">
    <citation type="submission" date="2021-04" db="EMBL/GenBank/DDBJ databases">
        <title>The genome sequence of type strain Ideonella paludis KCTC 32238.</title>
        <authorList>
            <person name="Liu Y."/>
        </authorList>
    </citation>
    <scope>NUCLEOTIDE SEQUENCE [LARGE SCALE GENOMIC DNA]</scope>
    <source>
        <strain evidence="1 2">KCTC 32238</strain>
    </source>
</reference>
<dbReference type="InterPro" id="IPR029063">
    <property type="entry name" value="SAM-dependent_MTases_sf"/>
</dbReference>
<name>A0ABS5DXQ2_9BURK</name>
<protein>
    <recommendedName>
        <fullName evidence="3">Methyltransferase type 11 domain-containing protein</fullName>
    </recommendedName>
</protein>
<keyword evidence="2" id="KW-1185">Reference proteome</keyword>
<sequence length="176" mass="19780">MKDLKLDVGCGPSCRPGYIGVDIRPEPGVQIVCEAKDLLQHVAPGTVAEIYTRHFLEHLSFAQALLTLRAFCQALKPGGQLEIVVPDLKYHVWQYLCPQPAAPSAANPEWTQRQHAFAGFWGWQREGDTAMWDIHKSGYDQEALSAFLTQAEFSEPRRVEDKPWNLHMVAVRAAAR</sequence>
<evidence type="ECO:0008006" key="3">
    <source>
        <dbReference type="Google" id="ProtNLM"/>
    </source>
</evidence>
<dbReference type="EMBL" id="JAGQDG010000004">
    <property type="protein sequence ID" value="MBQ0935927.1"/>
    <property type="molecule type" value="Genomic_DNA"/>
</dbReference>
<accession>A0ABS5DXQ2</accession>
<dbReference type="Proteomes" id="UP000672097">
    <property type="component" value="Unassembled WGS sequence"/>
</dbReference>